<dbReference type="GO" id="GO:0046872">
    <property type="term" value="F:metal ion binding"/>
    <property type="evidence" value="ECO:0007669"/>
    <property type="project" value="UniProtKB-KW"/>
</dbReference>
<dbReference type="SMART" id="SM00437">
    <property type="entry name" value="TOP1Ac"/>
    <property type="match status" value="1"/>
</dbReference>
<dbReference type="InterPro" id="IPR003601">
    <property type="entry name" value="Topo_IA_2"/>
</dbReference>
<dbReference type="Pfam" id="PF01751">
    <property type="entry name" value="Toprim"/>
    <property type="match status" value="1"/>
</dbReference>
<dbReference type="PRINTS" id="PR00417">
    <property type="entry name" value="PRTPISMRASEI"/>
</dbReference>
<evidence type="ECO:0000259" key="10">
    <source>
        <dbReference type="PROSITE" id="PS50880"/>
    </source>
</evidence>
<dbReference type="Gene3D" id="3.40.50.140">
    <property type="match status" value="1"/>
</dbReference>
<dbReference type="PROSITE" id="PS52039">
    <property type="entry name" value="TOPO_IA_2"/>
    <property type="match status" value="1"/>
</dbReference>
<feature type="domain" description="Topo IA-type catalytic" evidence="11">
    <location>
        <begin position="129"/>
        <end position="525"/>
    </location>
</feature>
<comment type="catalytic activity">
    <reaction evidence="1">
        <text>ATP-independent breakage of single-stranded DNA, followed by passage and rejoining.</text>
        <dbReference type="EC" id="5.6.2.1"/>
    </reaction>
</comment>
<evidence type="ECO:0000256" key="3">
    <source>
        <dbReference type="ARBA" id="ARBA00012891"/>
    </source>
</evidence>
<dbReference type="InterPro" id="IPR013497">
    <property type="entry name" value="Topo_IA_cen"/>
</dbReference>
<dbReference type="SMART" id="SM00493">
    <property type="entry name" value="TOPRIM"/>
    <property type="match status" value="1"/>
</dbReference>
<proteinExistence type="inferred from homology"/>
<dbReference type="InterPro" id="IPR003602">
    <property type="entry name" value="Topo_IA_DNA-bd_dom"/>
</dbReference>
<dbReference type="InterPro" id="IPR013824">
    <property type="entry name" value="Topo_IA_cen_sub1"/>
</dbReference>
<evidence type="ECO:0000256" key="1">
    <source>
        <dbReference type="ARBA" id="ARBA00000213"/>
    </source>
</evidence>
<dbReference type="EC" id="5.6.2.1" evidence="3"/>
<dbReference type="PANTHER" id="PTHR42785">
    <property type="entry name" value="DNA TOPOISOMERASE, TYPE IA, CORE"/>
    <property type="match status" value="1"/>
</dbReference>
<evidence type="ECO:0000259" key="11">
    <source>
        <dbReference type="PROSITE" id="PS52039"/>
    </source>
</evidence>
<dbReference type="InterPro" id="IPR013826">
    <property type="entry name" value="Topo_IA_cen_sub3"/>
</dbReference>
<evidence type="ECO:0000256" key="9">
    <source>
        <dbReference type="SAM" id="MobiDB-lite"/>
    </source>
</evidence>
<evidence type="ECO:0000256" key="4">
    <source>
        <dbReference type="ARBA" id="ARBA00022723"/>
    </source>
</evidence>
<evidence type="ECO:0000256" key="8">
    <source>
        <dbReference type="ARBA" id="ARBA00023235"/>
    </source>
</evidence>
<dbReference type="EMBL" id="UINC01000323">
    <property type="protein sequence ID" value="SUZ53295.1"/>
    <property type="molecule type" value="Genomic_DNA"/>
</dbReference>
<keyword evidence="8" id="KW-0413">Isomerase</keyword>
<dbReference type="SMART" id="SM00436">
    <property type="entry name" value="TOP1Bc"/>
    <property type="match status" value="1"/>
</dbReference>
<dbReference type="GO" id="GO:0006265">
    <property type="term" value="P:DNA topological change"/>
    <property type="evidence" value="ECO:0007669"/>
    <property type="project" value="InterPro"/>
</dbReference>
<evidence type="ECO:0000256" key="5">
    <source>
        <dbReference type="ARBA" id="ARBA00022842"/>
    </source>
</evidence>
<sequence length="525" mass="59008">MAKSLVVVESPAKAKTINKYLGKSYKVVASMGHIRDLPKSKLGVDVDEAFKPVYEPIPARKKVIKELRAAAKVATDIYVATDPDREGEAIGWHLAAELGGKKRSVHRLMFNEITKQAIVEALKHPVEIDQRMVDAQQARRVLDRLVGYKLSPLLWDKVRRGLSAGRVQSIALKLVCDREHEIEQFNPEEYWHIFANLIGPVPPEFEAKLQKKNGKTVKVLNEAESKTIVEAVTNESFIVDTVGTKARKKQAAPPYITSKLQQASQMPVKRTMMIAQQLYEGIELPGEDAVGLITYMRTDSTRVSGQALTDVREHIQSAFGEAYLPAKPNIYRAKKGAQDAHEAIRPTSMEYDPDRVKPHLTKEQFYIYRIIWNRFVASQMLPAIFDDTTVDINAGIYTFRIKGSVLKFKGWLSAYSKDVEDNSDSPGDQEGTHEDDEHTKGLLPALNKGDTLSLKATRSEQKFTQPRPRFSEAMLVKELEENGIGRPSTYAAIIGVLQSREYVAKIEGRFKPTRLGRLVTELLLK</sequence>
<dbReference type="InterPro" id="IPR023405">
    <property type="entry name" value="Topo_IA_core_domain"/>
</dbReference>
<dbReference type="InterPro" id="IPR000380">
    <property type="entry name" value="Topo_IA"/>
</dbReference>
<dbReference type="PROSITE" id="PS00396">
    <property type="entry name" value="TOPO_IA_1"/>
    <property type="match status" value="1"/>
</dbReference>
<feature type="region of interest" description="Disordered" evidence="9">
    <location>
        <begin position="419"/>
        <end position="442"/>
    </location>
</feature>
<keyword evidence="6" id="KW-0799">Topoisomerase</keyword>
<evidence type="ECO:0000256" key="6">
    <source>
        <dbReference type="ARBA" id="ARBA00023029"/>
    </source>
</evidence>
<evidence type="ECO:0000256" key="2">
    <source>
        <dbReference type="ARBA" id="ARBA00009446"/>
    </source>
</evidence>
<dbReference type="InterPro" id="IPR005733">
    <property type="entry name" value="TopoI_bac-type"/>
</dbReference>
<name>A0A381NFE6_9ZZZZ</name>
<dbReference type="Gene3D" id="1.10.290.10">
    <property type="entry name" value="Topoisomerase I, domain 4"/>
    <property type="match status" value="1"/>
</dbReference>
<feature type="compositionally biased region" description="Basic and acidic residues" evidence="9">
    <location>
        <begin position="430"/>
        <end position="440"/>
    </location>
</feature>
<feature type="domain" description="Toprim" evidence="10">
    <location>
        <begin position="3"/>
        <end position="113"/>
    </location>
</feature>
<organism evidence="12">
    <name type="scientific">marine metagenome</name>
    <dbReference type="NCBI Taxonomy" id="408172"/>
    <lineage>
        <taxon>unclassified sequences</taxon>
        <taxon>metagenomes</taxon>
        <taxon>ecological metagenomes</taxon>
    </lineage>
</organism>
<keyword evidence="4" id="KW-0479">Metal-binding</keyword>
<dbReference type="NCBIfam" id="TIGR01051">
    <property type="entry name" value="topA_bact"/>
    <property type="match status" value="1"/>
</dbReference>
<dbReference type="CDD" id="cd03363">
    <property type="entry name" value="TOPRIM_TopoIA_TopoI"/>
    <property type="match status" value="1"/>
</dbReference>
<dbReference type="InterPro" id="IPR028612">
    <property type="entry name" value="Topoisom_1_IA"/>
</dbReference>
<dbReference type="CDD" id="cd00186">
    <property type="entry name" value="TOP1Ac"/>
    <property type="match status" value="1"/>
</dbReference>
<dbReference type="InterPro" id="IPR034149">
    <property type="entry name" value="TOPRIM_TopoI"/>
</dbReference>
<dbReference type="Pfam" id="PF01131">
    <property type="entry name" value="Topoisom_bac"/>
    <property type="match status" value="1"/>
</dbReference>
<protein>
    <recommendedName>
        <fullName evidence="3">DNA topoisomerase</fullName>
        <ecNumber evidence="3">5.6.2.1</ecNumber>
    </recommendedName>
</protein>
<dbReference type="Gene3D" id="1.10.460.10">
    <property type="entry name" value="Topoisomerase I, domain 2"/>
    <property type="match status" value="1"/>
</dbReference>
<accession>A0A381NFE6</accession>
<dbReference type="InterPro" id="IPR006171">
    <property type="entry name" value="TOPRIM_dom"/>
</dbReference>
<feature type="non-terminal residue" evidence="12">
    <location>
        <position position="525"/>
    </location>
</feature>
<dbReference type="HAMAP" id="MF_00952">
    <property type="entry name" value="Topoisom_1_prok"/>
    <property type="match status" value="1"/>
</dbReference>
<dbReference type="AlphaFoldDB" id="A0A381NFE6"/>
<dbReference type="Gene3D" id="2.70.20.10">
    <property type="entry name" value="Topoisomerase I, domain 3"/>
    <property type="match status" value="1"/>
</dbReference>
<dbReference type="GO" id="GO:0003917">
    <property type="term" value="F:DNA topoisomerase type I (single strand cut, ATP-independent) activity"/>
    <property type="evidence" value="ECO:0007669"/>
    <property type="project" value="UniProtKB-EC"/>
</dbReference>
<dbReference type="InterPro" id="IPR013825">
    <property type="entry name" value="Topo_IA_cen_sub2"/>
</dbReference>
<keyword evidence="5" id="KW-0460">Magnesium</keyword>
<dbReference type="PANTHER" id="PTHR42785:SF1">
    <property type="entry name" value="DNA TOPOISOMERASE"/>
    <property type="match status" value="1"/>
</dbReference>
<reference evidence="12" key="1">
    <citation type="submission" date="2018-05" db="EMBL/GenBank/DDBJ databases">
        <authorList>
            <person name="Lanie J.A."/>
            <person name="Ng W.-L."/>
            <person name="Kazmierczak K.M."/>
            <person name="Andrzejewski T.M."/>
            <person name="Davidsen T.M."/>
            <person name="Wayne K.J."/>
            <person name="Tettelin H."/>
            <person name="Glass J.I."/>
            <person name="Rusch D."/>
            <person name="Podicherti R."/>
            <person name="Tsui H.-C.T."/>
            <person name="Winkler M.E."/>
        </authorList>
    </citation>
    <scope>NUCLEOTIDE SEQUENCE</scope>
</reference>
<keyword evidence="7" id="KW-0238">DNA-binding</keyword>
<dbReference type="SUPFAM" id="SSF56712">
    <property type="entry name" value="Prokaryotic type I DNA topoisomerase"/>
    <property type="match status" value="1"/>
</dbReference>
<evidence type="ECO:0000313" key="12">
    <source>
        <dbReference type="EMBL" id="SUZ53295.1"/>
    </source>
</evidence>
<gene>
    <name evidence="12" type="ORF">METZ01_LOCUS6149</name>
</gene>
<evidence type="ECO:0000256" key="7">
    <source>
        <dbReference type="ARBA" id="ARBA00023125"/>
    </source>
</evidence>
<dbReference type="PROSITE" id="PS50880">
    <property type="entry name" value="TOPRIM"/>
    <property type="match status" value="1"/>
</dbReference>
<dbReference type="GO" id="GO:0003677">
    <property type="term" value="F:DNA binding"/>
    <property type="evidence" value="ECO:0007669"/>
    <property type="project" value="UniProtKB-KW"/>
</dbReference>
<comment type="similarity">
    <text evidence="2">Belongs to the type IA topoisomerase family.</text>
</comment>
<dbReference type="InterPro" id="IPR023406">
    <property type="entry name" value="Topo_IA_AS"/>
</dbReference>